<feature type="domain" description="Bromo" evidence="4">
    <location>
        <begin position="118"/>
        <end position="188"/>
    </location>
</feature>
<sequence length="722" mass="78455">MALRGDASPASAASAESEDEHSSASWAEEASSSDDNRTTPMPTMRIKLKRSRSRKPEGDTTAGESPAASPAPPSTTTPSASVSVLPSPTVPMPRARPLKQLRAKPLKVALESLVVGLKKRDPYLFFHEPVNADEVPGYRDVITHPMDLGTMEQRVHEGYYTSMEAFQHDFMLVTQNAQLFNPPSSIYHTAARRLETWGLRAIAREAMSVVADDAAMSATEGGDDDTSEARRRGRRKRTAHERAMIEAEPHAEHLSRRMMRVGSARSTTWSLKDVHTDDPAELLFRRTLAYAGVGKHQLTGRSACSVRAHAKPKPRLAPPLSMASSAPSSNSNASDEPVPFVYREDGALDAAELADVREYVALQTLSMPAYESLQHLPMMLSTTPTAPGQAPGEPSLTFPPTQTGRPDALYAATASMPWHAAENASHTFEGTTIPDDQRALPFAIASHAAPGGLGAKVSAAARPVWPAMPPPAIQESGLRLNRRERELEQERDEQNWTFYRPHMTRLMALQDLGAYASLPAWAATQAGDEHVLQPYASVAGDRLTQAVRDHLRAMPYRALGLPRTAQYVPRASLQQLPIALQISMQGAQETERLIDVVYGSVDGLAYARSLAEFVHGAAADVSMDQDASMAAAQVEQALSQHVTEHILSPMTGGLWDVLAKVSATLTPMTARPGHLTELLDDKDGAVSSALWPMRTVKKEADEDEEGKPPQLDRVLESVLDTM</sequence>
<organism evidence="5 6">
    <name type="scientific">Malassezia pachydermatis</name>
    <dbReference type="NCBI Taxonomy" id="77020"/>
    <lineage>
        <taxon>Eukaryota</taxon>
        <taxon>Fungi</taxon>
        <taxon>Dikarya</taxon>
        <taxon>Basidiomycota</taxon>
        <taxon>Ustilaginomycotina</taxon>
        <taxon>Malasseziomycetes</taxon>
        <taxon>Malasseziales</taxon>
        <taxon>Malasseziaceae</taxon>
        <taxon>Malassezia</taxon>
    </lineage>
</organism>
<protein>
    <submittedName>
        <fullName evidence="5">Irf-2-binding protein celtix-1</fullName>
    </submittedName>
</protein>
<name>A0A0M9VQF3_9BASI</name>
<evidence type="ECO:0000256" key="3">
    <source>
        <dbReference type="SAM" id="MobiDB-lite"/>
    </source>
</evidence>
<dbReference type="PANTHER" id="PTHR22881">
    <property type="entry name" value="BROMODOMAIN CONTAINING PROTEIN"/>
    <property type="match status" value="1"/>
</dbReference>
<evidence type="ECO:0000313" key="5">
    <source>
        <dbReference type="EMBL" id="KOS15465.1"/>
    </source>
</evidence>
<feature type="region of interest" description="Disordered" evidence="3">
    <location>
        <begin position="214"/>
        <end position="241"/>
    </location>
</feature>
<dbReference type="EMBL" id="LGAV01000002">
    <property type="protein sequence ID" value="KOS15465.1"/>
    <property type="molecule type" value="Genomic_DNA"/>
</dbReference>
<dbReference type="InterPro" id="IPR051831">
    <property type="entry name" value="Bromodomain_contain_prot"/>
</dbReference>
<dbReference type="STRING" id="77020.A0A0M9VQF3"/>
<dbReference type="Pfam" id="PF00439">
    <property type="entry name" value="Bromodomain"/>
    <property type="match status" value="1"/>
</dbReference>
<dbReference type="SMART" id="SM00297">
    <property type="entry name" value="BROMO"/>
    <property type="match status" value="1"/>
</dbReference>
<keyword evidence="6" id="KW-1185">Reference proteome</keyword>
<evidence type="ECO:0000259" key="4">
    <source>
        <dbReference type="PROSITE" id="PS50014"/>
    </source>
</evidence>
<dbReference type="PANTHER" id="PTHR22881:SF27">
    <property type="entry name" value="BROMODOMAIN CONTAINING 7_9"/>
    <property type="match status" value="1"/>
</dbReference>
<evidence type="ECO:0000313" key="6">
    <source>
        <dbReference type="Proteomes" id="UP000037751"/>
    </source>
</evidence>
<reference evidence="5 6" key="1">
    <citation type="submission" date="2015-07" db="EMBL/GenBank/DDBJ databases">
        <title>Draft Genome Sequence of Malassezia furfur CBS1878 and Malassezia pachydermatis CBS1879.</title>
        <authorList>
            <person name="Triana S."/>
            <person name="Ohm R."/>
            <person name="Gonzalez A."/>
            <person name="DeCock H."/>
            <person name="Restrepo S."/>
            <person name="Celis A."/>
        </authorList>
    </citation>
    <scope>NUCLEOTIDE SEQUENCE [LARGE SCALE GENOMIC DNA]</scope>
    <source>
        <strain evidence="5 6">CBS 1879</strain>
    </source>
</reference>
<feature type="region of interest" description="Disordered" evidence="3">
    <location>
        <begin position="1"/>
        <end position="94"/>
    </location>
</feature>
<dbReference type="InterPro" id="IPR001487">
    <property type="entry name" value="Bromodomain"/>
</dbReference>
<proteinExistence type="predicted"/>
<accession>A0A0M9VQF3</accession>
<evidence type="ECO:0000256" key="1">
    <source>
        <dbReference type="ARBA" id="ARBA00023117"/>
    </source>
</evidence>
<dbReference type="GeneID" id="28728978"/>
<feature type="region of interest" description="Disordered" evidence="3">
    <location>
        <begin position="696"/>
        <end position="722"/>
    </location>
</feature>
<dbReference type="PROSITE" id="PS50014">
    <property type="entry name" value="BROMODOMAIN_2"/>
    <property type="match status" value="1"/>
</dbReference>
<keyword evidence="1 2" id="KW-0103">Bromodomain</keyword>
<comment type="caution">
    <text evidence="5">The sequence shown here is derived from an EMBL/GenBank/DDBJ whole genome shotgun (WGS) entry which is preliminary data.</text>
</comment>
<dbReference type="OrthoDB" id="21449at2759"/>
<dbReference type="AlphaFoldDB" id="A0A0M9VQF3"/>
<dbReference type="Proteomes" id="UP000037751">
    <property type="component" value="Unassembled WGS sequence"/>
</dbReference>
<gene>
    <name evidence="5" type="ORF">Malapachy_2615</name>
</gene>
<dbReference type="GO" id="GO:0006325">
    <property type="term" value="P:chromatin organization"/>
    <property type="evidence" value="ECO:0007669"/>
    <property type="project" value="UniProtKB-ARBA"/>
</dbReference>
<dbReference type="VEuPathDB" id="FungiDB:Malapachy_2615"/>
<evidence type="ECO:0000256" key="2">
    <source>
        <dbReference type="PROSITE-ProRule" id="PRU00035"/>
    </source>
</evidence>
<dbReference type="CDD" id="cd04369">
    <property type="entry name" value="Bromodomain"/>
    <property type="match status" value="1"/>
</dbReference>
<dbReference type="Gene3D" id="1.20.920.10">
    <property type="entry name" value="Bromodomain-like"/>
    <property type="match status" value="1"/>
</dbReference>
<feature type="compositionally biased region" description="Low complexity" evidence="3">
    <location>
        <begin position="1"/>
        <end position="15"/>
    </location>
</feature>
<feature type="region of interest" description="Disordered" evidence="3">
    <location>
        <begin position="304"/>
        <end position="338"/>
    </location>
</feature>
<dbReference type="InterPro" id="IPR036427">
    <property type="entry name" value="Bromodomain-like_sf"/>
</dbReference>
<dbReference type="SUPFAM" id="SSF47370">
    <property type="entry name" value="Bromodomain"/>
    <property type="match status" value="1"/>
</dbReference>
<dbReference type="RefSeq" id="XP_017993097.1">
    <property type="nucleotide sequence ID" value="XM_018137103.1"/>
</dbReference>
<feature type="compositionally biased region" description="Low complexity" evidence="3">
    <location>
        <begin position="76"/>
        <end position="87"/>
    </location>
</feature>
<dbReference type="PRINTS" id="PR00503">
    <property type="entry name" value="BROMODOMAIN"/>
</dbReference>
<feature type="compositionally biased region" description="Low complexity" evidence="3">
    <location>
        <begin position="318"/>
        <end position="334"/>
    </location>
</feature>